<evidence type="ECO:0000313" key="4">
    <source>
        <dbReference type="Proteomes" id="UP001500363"/>
    </source>
</evidence>
<dbReference type="NCBIfam" id="TIGR03558">
    <property type="entry name" value="oxido_grp_1"/>
    <property type="match status" value="1"/>
</dbReference>
<evidence type="ECO:0000313" key="3">
    <source>
        <dbReference type="EMBL" id="GAA1541018.1"/>
    </source>
</evidence>
<dbReference type="InterPro" id="IPR050766">
    <property type="entry name" value="Bact_Lucif_Oxidored"/>
</dbReference>
<evidence type="ECO:0000259" key="2">
    <source>
        <dbReference type="Pfam" id="PF00296"/>
    </source>
</evidence>
<organism evidence="3 4">
    <name type="scientific">Kribbella lupini</name>
    <dbReference type="NCBI Taxonomy" id="291602"/>
    <lineage>
        <taxon>Bacteria</taxon>
        <taxon>Bacillati</taxon>
        <taxon>Actinomycetota</taxon>
        <taxon>Actinomycetes</taxon>
        <taxon>Propionibacteriales</taxon>
        <taxon>Kribbellaceae</taxon>
        <taxon>Kribbella</taxon>
    </lineage>
</organism>
<name>A0ABP4MBA5_9ACTN</name>
<accession>A0ABP4MBA5</accession>
<dbReference type="Gene3D" id="3.20.20.30">
    <property type="entry name" value="Luciferase-like domain"/>
    <property type="match status" value="1"/>
</dbReference>
<dbReference type="Pfam" id="PF00296">
    <property type="entry name" value="Bac_luciferase"/>
    <property type="match status" value="1"/>
</dbReference>
<dbReference type="EMBL" id="BAAANC010000002">
    <property type="protein sequence ID" value="GAA1541018.1"/>
    <property type="molecule type" value="Genomic_DNA"/>
</dbReference>
<gene>
    <name evidence="3" type="ORF">GCM10009741_49880</name>
</gene>
<dbReference type="InterPro" id="IPR011251">
    <property type="entry name" value="Luciferase-like_dom"/>
</dbReference>
<dbReference type="InterPro" id="IPR036661">
    <property type="entry name" value="Luciferase-like_sf"/>
</dbReference>
<dbReference type="PANTHER" id="PTHR30137">
    <property type="entry name" value="LUCIFERASE-LIKE MONOOXYGENASE"/>
    <property type="match status" value="1"/>
</dbReference>
<comment type="similarity">
    <text evidence="1">To bacterial alkanal monooxygenase alpha and beta chains.</text>
</comment>
<sequence length="343" mass="36202">MGLNVTSEAMPLSVLDLSPVPTGTKPSEALHETLELAKTAEAAGYSRFWLAEHHNIPSVASSTPEVMIAAVAGVTSTIRVGSGGIMLPNHSPLKVAETFRVLAGLHPGRIDLGIGRAPGTDQRTALALRRSREALAADDFPDQYAELRAYAEGFPADHPFAPITAQPSDVPLPPVWILGSSTYGGQAAAILGTGFAYAGHFGTLDPAGVIGKYKEIFQPSAERAEPHAILALAAIVAETEERAQQLAQANALSMLRLRSGRPGPLPSPEEAAAYPWSEGEKAAVEEWTNVVSVGTPDQVAADLGRRANQAGADELIITTAIHDPAERRHSFTLLAEAWGLKPR</sequence>
<reference evidence="4" key="1">
    <citation type="journal article" date="2019" name="Int. J. Syst. Evol. Microbiol.">
        <title>The Global Catalogue of Microorganisms (GCM) 10K type strain sequencing project: providing services to taxonomists for standard genome sequencing and annotation.</title>
        <authorList>
            <consortium name="The Broad Institute Genomics Platform"/>
            <consortium name="The Broad Institute Genome Sequencing Center for Infectious Disease"/>
            <person name="Wu L."/>
            <person name="Ma J."/>
        </authorList>
    </citation>
    <scope>NUCLEOTIDE SEQUENCE [LARGE SCALE GENOMIC DNA]</scope>
    <source>
        <strain evidence="4">JCM 14303</strain>
    </source>
</reference>
<dbReference type="Proteomes" id="UP001500363">
    <property type="component" value="Unassembled WGS sequence"/>
</dbReference>
<feature type="domain" description="Luciferase-like" evidence="2">
    <location>
        <begin position="10"/>
        <end position="313"/>
    </location>
</feature>
<keyword evidence="4" id="KW-1185">Reference proteome</keyword>
<proteinExistence type="predicted"/>
<comment type="caution">
    <text evidence="3">The sequence shown here is derived from an EMBL/GenBank/DDBJ whole genome shotgun (WGS) entry which is preliminary data.</text>
</comment>
<evidence type="ECO:0000256" key="1">
    <source>
        <dbReference type="ARBA" id="ARBA00007789"/>
    </source>
</evidence>
<dbReference type="InterPro" id="IPR019949">
    <property type="entry name" value="CmoO-like"/>
</dbReference>
<protein>
    <submittedName>
        <fullName evidence="3">LLM class flavin-dependent oxidoreductase</fullName>
    </submittedName>
</protein>
<dbReference type="SUPFAM" id="SSF51679">
    <property type="entry name" value="Bacterial luciferase-like"/>
    <property type="match status" value="1"/>
</dbReference>
<dbReference type="PANTHER" id="PTHR30137:SF6">
    <property type="entry name" value="LUCIFERASE-LIKE MONOOXYGENASE"/>
    <property type="match status" value="1"/>
</dbReference>